<comment type="caution">
    <text evidence="1">The sequence shown here is derived from an EMBL/GenBank/DDBJ whole genome shotgun (WGS) entry which is preliminary data.</text>
</comment>
<accession>A0A2T7TCL9</accession>
<dbReference type="EMBL" id="AZSP01000058">
    <property type="protein sequence ID" value="PVE12826.1"/>
    <property type="molecule type" value="Genomic_DNA"/>
</dbReference>
<dbReference type="AlphaFoldDB" id="A0A2T7TCL9"/>
<keyword evidence="2" id="KW-1185">Reference proteome</keyword>
<name>A0A2T7TCL9_9ACTN</name>
<gene>
    <name evidence="1" type="ORF">Y717_27365</name>
</gene>
<organism evidence="1 2">
    <name type="scientific">Streptomyces scopuliridis RB72</name>
    <dbReference type="NCBI Taxonomy" id="1440053"/>
    <lineage>
        <taxon>Bacteria</taxon>
        <taxon>Bacillati</taxon>
        <taxon>Actinomycetota</taxon>
        <taxon>Actinomycetes</taxon>
        <taxon>Kitasatosporales</taxon>
        <taxon>Streptomycetaceae</taxon>
        <taxon>Streptomyces</taxon>
    </lineage>
</organism>
<evidence type="ECO:0000313" key="2">
    <source>
        <dbReference type="Proteomes" id="UP000245992"/>
    </source>
</evidence>
<evidence type="ECO:0000313" key="1">
    <source>
        <dbReference type="EMBL" id="PVE12826.1"/>
    </source>
</evidence>
<protein>
    <submittedName>
        <fullName evidence="1">Uncharacterized protein</fullName>
    </submittedName>
</protein>
<proteinExistence type="predicted"/>
<dbReference type="Proteomes" id="UP000245992">
    <property type="component" value="Unassembled WGS sequence"/>
</dbReference>
<sequence length="40" mass="4145">MRAFGFAGGLTAPHRLTGPGTVVFDDMRDLPGLLAGRSVS</sequence>
<reference evidence="1 2" key="1">
    <citation type="submission" date="2013-12" db="EMBL/GenBank/DDBJ databases">
        <title>Annotated genome of Streptomyces scopuliridis.</title>
        <authorList>
            <person name="Olson J.B."/>
        </authorList>
    </citation>
    <scope>NUCLEOTIDE SEQUENCE [LARGE SCALE GENOMIC DNA]</scope>
    <source>
        <strain evidence="1 2">RB72</strain>
    </source>
</reference>